<accession>A0A1A9KEF6</accession>
<gene>
    <name evidence="6" type="ORF">A9C11_18365</name>
</gene>
<evidence type="ECO:0000313" key="7">
    <source>
        <dbReference type="Proteomes" id="UP000077748"/>
    </source>
</evidence>
<evidence type="ECO:0000256" key="3">
    <source>
        <dbReference type="ARBA" id="ARBA00038157"/>
    </source>
</evidence>
<dbReference type="InterPro" id="IPR023210">
    <property type="entry name" value="NADP_OxRdtase_dom"/>
</dbReference>
<organism evidence="6 7">
    <name type="scientific">Pseudomonas citronellolis</name>
    <dbReference type="NCBI Taxonomy" id="53408"/>
    <lineage>
        <taxon>Bacteria</taxon>
        <taxon>Pseudomonadati</taxon>
        <taxon>Pseudomonadota</taxon>
        <taxon>Gammaproteobacteria</taxon>
        <taxon>Pseudomonadales</taxon>
        <taxon>Pseudomonadaceae</taxon>
        <taxon>Pseudomonas</taxon>
    </lineage>
</organism>
<proteinExistence type="inferred from homology"/>
<dbReference type="InterPro" id="IPR050523">
    <property type="entry name" value="AKR_Detox_Biosynth"/>
</dbReference>
<keyword evidence="2" id="KW-0560">Oxidoreductase</keyword>
<dbReference type="EMBL" id="CP015878">
    <property type="protein sequence ID" value="ANI15811.1"/>
    <property type="molecule type" value="Genomic_DNA"/>
</dbReference>
<comment type="similarity">
    <text evidence="3">Belongs to the aldo/keto reductase family. Aldo/keto reductase 2 subfamily.</text>
</comment>
<dbReference type="InterPro" id="IPR036812">
    <property type="entry name" value="NAD(P)_OxRdtase_dom_sf"/>
</dbReference>
<dbReference type="CDD" id="cd19094">
    <property type="entry name" value="AKR_Tas-like"/>
    <property type="match status" value="1"/>
</dbReference>
<dbReference type="Proteomes" id="UP000077748">
    <property type="component" value="Chromosome"/>
</dbReference>
<evidence type="ECO:0000259" key="5">
    <source>
        <dbReference type="Pfam" id="PF00248"/>
    </source>
</evidence>
<dbReference type="AlphaFoldDB" id="A0A1A9KEF6"/>
<dbReference type="RefSeq" id="WP_064583512.1">
    <property type="nucleotide sequence ID" value="NZ_CP015878.1"/>
</dbReference>
<dbReference type="GO" id="GO:0016491">
    <property type="term" value="F:oxidoreductase activity"/>
    <property type="evidence" value="ECO:0007669"/>
    <property type="project" value="UniProtKB-KW"/>
</dbReference>
<evidence type="ECO:0000256" key="4">
    <source>
        <dbReference type="ARBA" id="ARBA00070119"/>
    </source>
</evidence>
<dbReference type="NCBIfam" id="NF007912">
    <property type="entry name" value="PRK10625.1"/>
    <property type="match status" value="1"/>
</dbReference>
<reference evidence="6 7" key="1">
    <citation type="submission" date="2016-05" db="EMBL/GenBank/DDBJ databases">
        <title>Genome Sequence of Pseudomonas citronellolis Strain SJTE-3, an Estrogens and Persistent Organic Pollutants degradation strain.</title>
        <authorList>
            <person name="Liang R."/>
        </authorList>
    </citation>
    <scope>NUCLEOTIDE SEQUENCE [LARGE SCALE GENOMIC DNA]</scope>
    <source>
        <strain evidence="6 7">SJTE-3</strain>
    </source>
</reference>
<dbReference type="PANTHER" id="PTHR43364:SF4">
    <property type="entry name" value="NAD(P)-LINKED OXIDOREDUCTASE SUPERFAMILY PROTEIN"/>
    <property type="match status" value="1"/>
</dbReference>
<evidence type="ECO:0000256" key="2">
    <source>
        <dbReference type="ARBA" id="ARBA00023002"/>
    </source>
</evidence>
<evidence type="ECO:0000313" key="6">
    <source>
        <dbReference type="EMBL" id="ANI15811.1"/>
    </source>
</evidence>
<sequence>MNYRPLGNSDLKVSVIGLGSMTWGHQNSEADAHRQLDYALSRGVNLVDAAEMYPTPSRADTWGDTERFIGTWLARSKRRQDIVLTSKIVGPPRQSGHMQHIRGGATRFDPATLRSALDGSLDRLQTDYLDLYQLHWPSRSTNFFGTRDYPWVDDEQSDDIGETLTALAELVKSGRVRHIGLSNETPWGVAEFLRQSERLGLPRILSVQNPYSLLNRQYETGLAEFSHRERIGLLAYSPLAFGVLTGKYLDGAQPAGARLSAGSAYGRFARYASPEAQQATRAYVELARELGLAPAQLALAFVIAKPFVASALNGATSLEQLAQNLDAAELQLTPEALAAIDAIHARLPNPAP</sequence>
<name>A0A1A9KEF6_9PSED</name>
<keyword evidence="1" id="KW-0521">NADP</keyword>
<evidence type="ECO:0000256" key="1">
    <source>
        <dbReference type="ARBA" id="ARBA00022857"/>
    </source>
</evidence>
<dbReference type="Pfam" id="PF00248">
    <property type="entry name" value="Aldo_ket_red"/>
    <property type="match status" value="1"/>
</dbReference>
<dbReference type="FunFam" id="3.20.20.100:FF:000005">
    <property type="entry name" value="NADP(H)-dependent aldo-keto reductase"/>
    <property type="match status" value="1"/>
</dbReference>
<protein>
    <recommendedName>
        <fullName evidence="4">Protein tas</fullName>
    </recommendedName>
</protein>
<dbReference type="PANTHER" id="PTHR43364">
    <property type="entry name" value="NADH-SPECIFIC METHYLGLYOXAL REDUCTASE-RELATED"/>
    <property type="match status" value="1"/>
</dbReference>
<dbReference type="SUPFAM" id="SSF51430">
    <property type="entry name" value="NAD(P)-linked oxidoreductase"/>
    <property type="match status" value="1"/>
</dbReference>
<dbReference type="Gene3D" id="3.20.20.100">
    <property type="entry name" value="NADP-dependent oxidoreductase domain"/>
    <property type="match status" value="1"/>
</dbReference>
<feature type="domain" description="NADP-dependent oxidoreductase" evidence="5">
    <location>
        <begin position="16"/>
        <end position="343"/>
    </location>
</feature>